<dbReference type="SUPFAM" id="SSF56112">
    <property type="entry name" value="Protein kinase-like (PK-like)"/>
    <property type="match status" value="1"/>
</dbReference>
<dbReference type="Proteomes" id="UP000465360">
    <property type="component" value="Unassembled WGS sequence"/>
</dbReference>
<name>A0A7I9YR59_MYCBU</name>
<dbReference type="PANTHER" id="PTHR11012">
    <property type="entry name" value="PROTEIN KINASE-LIKE DOMAIN-CONTAINING"/>
    <property type="match status" value="1"/>
</dbReference>
<dbReference type="Pfam" id="PF02958">
    <property type="entry name" value="EcKL"/>
    <property type="match status" value="1"/>
</dbReference>
<dbReference type="SUPFAM" id="SSF159245">
    <property type="entry name" value="AttH-like"/>
    <property type="match status" value="1"/>
</dbReference>
<dbReference type="SMART" id="SM00587">
    <property type="entry name" value="CHK"/>
    <property type="match status" value="1"/>
</dbReference>
<sequence length="686" mass="74789">MGRVLPGTLTVMDPAAERDAQQDLGHAIERPDDLTTSWLTSVIGAGTVSDFAVERIGTGQMSDCYRIRLTYADDHPDNARPDSVVLKVAATDPVSRQTGLAMGLYEREVRFYRDIAPRLPGPIAPCYHAAVDTATGVFDLLLGDAGPAAVGDEIAGATAEQAMLAVTELGRMQGPLLGDATLADAPWLNRDAPLNQAMIAGLYAGFVERYADQIAPEHRVVCERLVEAFDGYAARDPGIQGLVHGDYRLDNMLFGTPDADRPLTVVDWQTVSWGAALTDLAYFLGGSLPSPDRRAHYDSLLAAYHQALGPDAPISLAEVVEGVRRQSFFGVMMAIVSSMLVVQTERGDRMFMTMLQRHCDHALDTDALATLPTPATPESLRPSDEDELAHPAGDEPLWSESWYADFVDAAQGLGGWFRLGLIPNQRTAWFHGLFCGPDRPTIAVADVEVPLPEDPWALRTDAIEFAHSASAPLQTYRVQVRATGKAYPDPSALLRAESGDPVELALDLVWTTVGTPYRYRVTTRYEIPCLVSGEVTVGTGPQAARYQFDSVPAQRDHSWGVRDWWSMDWMWSALHLDDGTHLHALSLRIPNTPAISIGYLQDAAGTVTELQQVDIQTVFDDNGLPVSAKLVLQPGDIEANVEVRGQAPVRLDALDGRVSQFPRAWVSLSTADGRTGVGWMEWNRNL</sequence>
<comment type="caution">
    <text evidence="3">The sequence shown here is derived from an EMBL/GenBank/DDBJ whole genome shotgun (WGS) entry which is preliminary data.</text>
</comment>
<dbReference type="InterPro" id="IPR011009">
    <property type="entry name" value="Kinase-like_dom_sf"/>
</dbReference>
<dbReference type="Pfam" id="PF23212">
    <property type="entry name" value="DUF7064"/>
    <property type="match status" value="1"/>
</dbReference>
<feature type="region of interest" description="Disordered" evidence="1">
    <location>
        <begin position="371"/>
        <end position="392"/>
    </location>
</feature>
<organism evidence="3 4">
    <name type="scientific">Mycobacterium bourgelatii</name>
    <dbReference type="NCBI Taxonomy" id="1273442"/>
    <lineage>
        <taxon>Bacteria</taxon>
        <taxon>Bacillati</taxon>
        <taxon>Actinomycetota</taxon>
        <taxon>Actinomycetes</taxon>
        <taxon>Mycobacteriales</taxon>
        <taxon>Mycobacteriaceae</taxon>
        <taxon>Mycobacterium</taxon>
    </lineage>
</organism>
<dbReference type="GO" id="GO:0016740">
    <property type="term" value="F:transferase activity"/>
    <property type="evidence" value="ECO:0007669"/>
    <property type="project" value="UniProtKB-KW"/>
</dbReference>
<gene>
    <name evidence="3" type="ORF">MBOU_30790</name>
</gene>
<reference evidence="3 4" key="1">
    <citation type="journal article" date="2019" name="Emerg. Microbes Infect.">
        <title>Comprehensive subspecies identification of 175 nontuberculous mycobacteria species based on 7547 genomic profiles.</title>
        <authorList>
            <person name="Matsumoto Y."/>
            <person name="Kinjo T."/>
            <person name="Motooka D."/>
            <person name="Nabeya D."/>
            <person name="Jung N."/>
            <person name="Uechi K."/>
            <person name="Horii T."/>
            <person name="Iida T."/>
            <person name="Fujita J."/>
            <person name="Nakamura S."/>
        </authorList>
    </citation>
    <scope>NUCLEOTIDE SEQUENCE [LARGE SCALE GENOMIC DNA]</scope>
    <source>
        <strain evidence="3 4">JCM 30725</strain>
    </source>
</reference>
<protein>
    <submittedName>
        <fullName evidence="3">Phosphotransferase</fullName>
    </submittedName>
</protein>
<keyword evidence="3" id="KW-0808">Transferase</keyword>
<dbReference type="InterPro" id="IPR015897">
    <property type="entry name" value="CHK_kinase-like"/>
</dbReference>
<evidence type="ECO:0000313" key="4">
    <source>
        <dbReference type="Proteomes" id="UP000465360"/>
    </source>
</evidence>
<feature type="domain" description="CHK kinase-like" evidence="2">
    <location>
        <begin position="175"/>
        <end position="314"/>
    </location>
</feature>
<evidence type="ECO:0000313" key="3">
    <source>
        <dbReference type="EMBL" id="GFG91037.1"/>
    </source>
</evidence>
<dbReference type="InterPro" id="IPR004119">
    <property type="entry name" value="EcKL"/>
</dbReference>
<evidence type="ECO:0000256" key="1">
    <source>
        <dbReference type="SAM" id="MobiDB-lite"/>
    </source>
</evidence>
<evidence type="ECO:0000259" key="2">
    <source>
        <dbReference type="SMART" id="SM00587"/>
    </source>
</evidence>
<dbReference type="InterPro" id="IPR055492">
    <property type="entry name" value="DUF7064"/>
</dbReference>
<dbReference type="EMBL" id="BLKZ01000001">
    <property type="protein sequence ID" value="GFG91037.1"/>
    <property type="molecule type" value="Genomic_DNA"/>
</dbReference>
<keyword evidence="4" id="KW-1185">Reference proteome</keyword>
<dbReference type="PANTHER" id="PTHR11012:SF30">
    <property type="entry name" value="PROTEIN KINASE-LIKE DOMAIN-CONTAINING"/>
    <property type="match status" value="1"/>
</dbReference>
<proteinExistence type="predicted"/>
<accession>A0A7I9YR59</accession>
<dbReference type="AlphaFoldDB" id="A0A7I9YR59"/>
<dbReference type="Gene3D" id="3.90.1200.10">
    <property type="match status" value="1"/>
</dbReference>